<accession>A0A4Q1KAW4</accession>
<comment type="caution">
    <text evidence="2">The sequence shown here is derived from an EMBL/GenBank/DDBJ whole genome shotgun (WGS) entry which is preliminary data.</text>
</comment>
<dbReference type="Gene3D" id="3.40.630.30">
    <property type="match status" value="1"/>
</dbReference>
<dbReference type="RefSeq" id="WP_129459932.1">
    <property type="nucleotide sequence ID" value="NZ_SBKN01000001.1"/>
</dbReference>
<gene>
    <name evidence="2" type="ORF">EQG61_00575</name>
</gene>
<evidence type="ECO:0000313" key="2">
    <source>
        <dbReference type="EMBL" id="RXR23967.1"/>
    </source>
</evidence>
<organism evidence="2 3">
    <name type="scientific">Flavobacterium stagni</name>
    <dbReference type="NCBI Taxonomy" id="2506421"/>
    <lineage>
        <taxon>Bacteria</taxon>
        <taxon>Pseudomonadati</taxon>
        <taxon>Bacteroidota</taxon>
        <taxon>Flavobacteriia</taxon>
        <taxon>Flavobacteriales</taxon>
        <taxon>Flavobacteriaceae</taxon>
        <taxon>Flavobacterium</taxon>
    </lineage>
</organism>
<dbReference type="AlphaFoldDB" id="A0A4Q1KAW4"/>
<dbReference type="EMBL" id="SBKN01000001">
    <property type="protein sequence ID" value="RXR23967.1"/>
    <property type="molecule type" value="Genomic_DNA"/>
</dbReference>
<reference evidence="3" key="1">
    <citation type="submission" date="2019-01" db="EMBL/GenBank/DDBJ databases">
        <title>Cytophagaceae bacterium strain CAR-16.</title>
        <authorList>
            <person name="Chen W.-M."/>
        </authorList>
    </citation>
    <scope>NUCLEOTIDE SEQUENCE [LARGE SCALE GENOMIC DNA]</scope>
    <source>
        <strain evidence="3">WWJ-16</strain>
    </source>
</reference>
<dbReference type="GO" id="GO:0016747">
    <property type="term" value="F:acyltransferase activity, transferring groups other than amino-acyl groups"/>
    <property type="evidence" value="ECO:0007669"/>
    <property type="project" value="InterPro"/>
</dbReference>
<keyword evidence="2" id="KW-0808">Transferase</keyword>
<dbReference type="Proteomes" id="UP000289857">
    <property type="component" value="Unassembled WGS sequence"/>
</dbReference>
<name>A0A4Q1KAW4_9FLAO</name>
<dbReference type="CDD" id="cd04301">
    <property type="entry name" value="NAT_SF"/>
    <property type="match status" value="1"/>
</dbReference>
<sequence>MTLRIQKIDSATTYPLRQVVLRPGKPPESCLFAGDDLPSTTHWGAYVGEELAGILSVYEQFHPSFSENYQFQLRGMAVLPNYQGQSIGKQLLLAVENAMFTTQDVRIWCNARSSAVGFYALLGYETVGDEFEIPSVGPHFIMTKKR</sequence>
<dbReference type="PROSITE" id="PS51186">
    <property type="entry name" value="GNAT"/>
    <property type="match status" value="1"/>
</dbReference>
<dbReference type="SUPFAM" id="SSF55729">
    <property type="entry name" value="Acyl-CoA N-acyltransferases (Nat)"/>
    <property type="match status" value="1"/>
</dbReference>
<dbReference type="Pfam" id="PF13673">
    <property type="entry name" value="Acetyltransf_10"/>
    <property type="match status" value="1"/>
</dbReference>
<evidence type="ECO:0000259" key="1">
    <source>
        <dbReference type="PROSITE" id="PS51186"/>
    </source>
</evidence>
<dbReference type="OrthoDB" id="2352823at2"/>
<evidence type="ECO:0000313" key="3">
    <source>
        <dbReference type="Proteomes" id="UP000289857"/>
    </source>
</evidence>
<feature type="domain" description="N-acetyltransferase" evidence="1">
    <location>
        <begin position="1"/>
        <end position="146"/>
    </location>
</feature>
<proteinExistence type="predicted"/>
<dbReference type="InterPro" id="IPR000182">
    <property type="entry name" value="GNAT_dom"/>
</dbReference>
<dbReference type="InterPro" id="IPR016181">
    <property type="entry name" value="Acyl_CoA_acyltransferase"/>
</dbReference>
<protein>
    <submittedName>
        <fullName evidence="2">GNAT family N-acetyltransferase</fullName>
    </submittedName>
</protein>
<keyword evidence="3" id="KW-1185">Reference proteome</keyword>